<evidence type="ECO:0000313" key="3">
    <source>
        <dbReference type="Proteomes" id="UP000327085"/>
    </source>
</evidence>
<keyword evidence="1" id="KW-0175">Coiled coil</keyword>
<dbReference type="FunCoup" id="A0A5E4EVS4">
    <property type="interactions" value="2"/>
</dbReference>
<feature type="coiled-coil region" evidence="1">
    <location>
        <begin position="36"/>
        <end position="63"/>
    </location>
</feature>
<proteinExistence type="predicted"/>
<gene>
    <name evidence="2" type="ORF">ALMOND_2B019574</name>
</gene>
<organism evidence="2 3">
    <name type="scientific">Prunus dulcis</name>
    <name type="common">Almond</name>
    <name type="synonym">Amygdalus dulcis</name>
    <dbReference type="NCBI Taxonomy" id="3755"/>
    <lineage>
        <taxon>Eukaryota</taxon>
        <taxon>Viridiplantae</taxon>
        <taxon>Streptophyta</taxon>
        <taxon>Embryophyta</taxon>
        <taxon>Tracheophyta</taxon>
        <taxon>Spermatophyta</taxon>
        <taxon>Magnoliopsida</taxon>
        <taxon>eudicotyledons</taxon>
        <taxon>Gunneridae</taxon>
        <taxon>Pentapetalae</taxon>
        <taxon>rosids</taxon>
        <taxon>fabids</taxon>
        <taxon>Rosales</taxon>
        <taxon>Rosaceae</taxon>
        <taxon>Amygdaloideae</taxon>
        <taxon>Amygdaleae</taxon>
        <taxon>Prunus</taxon>
    </lineage>
</organism>
<evidence type="ECO:0000256" key="1">
    <source>
        <dbReference type="SAM" id="Coils"/>
    </source>
</evidence>
<dbReference type="PANTHER" id="PTHR37611:SF2">
    <property type="entry name" value="VIRUS-SPECIFIC-SIGNALING-PATHWAY REGULATED PROTEIN-RELATED"/>
    <property type="match status" value="1"/>
</dbReference>
<accession>A0A5E4EVS4</accession>
<sequence>MGSSTALIRNYASMNDHDHDDDLGVDELLGSDGAILKSLLEELQEEDRDEERLNIVIQSLEAELVNIPSTMDSESTVQDVEDGNLWNVEGGLDGQDCSVSSSVDFDQVGWFDADQVACSPSDDMNWYMDSSCCEYEMDCPAADSEWIDDYYCHVSYGVGLEELAYSSLWQENAYDSIMYD</sequence>
<protein>
    <submittedName>
        <fullName evidence="2">PREDICTED: POPTR_0001s38840g</fullName>
    </submittedName>
</protein>
<dbReference type="Proteomes" id="UP000327085">
    <property type="component" value="Chromosome 4"/>
</dbReference>
<dbReference type="EMBL" id="CABIKO010000033">
    <property type="protein sequence ID" value="VVA18899.1"/>
    <property type="molecule type" value="Genomic_DNA"/>
</dbReference>
<name>A0A5E4EVS4_PRUDU</name>
<dbReference type="InParanoid" id="A0A5E4EVS4"/>
<evidence type="ECO:0000313" key="2">
    <source>
        <dbReference type="EMBL" id="VVA18899.1"/>
    </source>
</evidence>
<dbReference type="PANTHER" id="PTHR37611">
    <property type="entry name" value="VIRUS-SPECIFIC-SIGNALING-PATHWAY REGULATED PROTEIN-RELATED"/>
    <property type="match status" value="1"/>
</dbReference>
<reference evidence="3" key="1">
    <citation type="journal article" date="2020" name="Plant J.">
        <title>Transposons played a major role in the diversification between the closely related almond and peach genomes: results from the almond genome sequence.</title>
        <authorList>
            <person name="Alioto T."/>
            <person name="Alexiou K.G."/>
            <person name="Bardil A."/>
            <person name="Barteri F."/>
            <person name="Castanera R."/>
            <person name="Cruz F."/>
            <person name="Dhingra A."/>
            <person name="Duval H."/>
            <person name="Fernandez I Marti A."/>
            <person name="Frias L."/>
            <person name="Galan B."/>
            <person name="Garcia J.L."/>
            <person name="Howad W."/>
            <person name="Gomez-Garrido J."/>
            <person name="Gut M."/>
            <person name="Julca I."/>
            <person name="Morata J."/>
            <person name="Puigdomenech P."/>
            <person name="Ribeca P."/>
            <person name="Rubio Cabetas M.J."/>
            <person name="Vlasova A."/>
            <person name="Wirthensohn M."/>
            <person name="Garcia-Mas J."/>
            <person name="Gabaldon T."/>
            <person name="Casacuberta J.M."/>
            <person name="Arus P."/>
        </authorList>
    </citation>
    <scope>NUCLEOTIDE SEQUENCE [LARGE SCALE GENOMIC DNA]</scope>
    <source>
        <strain evidence="3">cv. Texas</strain>
    </source>
</reference>
<dbReference type="OMA" id="MNWYMDS"/>
<dbReference type="AlphaFoldDB" id="A0A5E4EVS4"/>
<dbReference type="Gramene" id="VVA18899">
    <property type="protein sequence ID" value="VVA18899"/>
    <property type="gene ID" value="Prudul26B019574"/>
</dbReference>